<dbReference type="AlphaFoldDB" id="A0AAW1FT11"/>
<sequence length="86" mass="9908">MACQDSQACQVGKVIQDHQVCQESQGFLDLVNQDFQDQRVIKVWVGHLDFLDQKEIRATEDCLVCLDPLDQMVHQVPQALWEPQEV</sequence>
<dbReference type="Proteomes" id="UP001488805">
    <property type="component" value="Unassembled WGS sequence"/>
</dbReference>
<accession>A0AAW1FT11</accession>
<gene>
    <name evidence="1" type="ORF">VZT92_005423</name>
</gene>
<name>A0AAW1FT11_ZOAVI</name>
<reference evidence="1 2" key="1">
    <citation type="journal article" date="2024" name="Genome Biol. Evol.">
        <title>Chromosome-level genome assembly of the viviparous eelpout Zoarces viviparus.</title>
        <authorList>
            <person name="Fuhrmann N."/>
            <person name="Brasseur M.V."/>
            <person name="Bakowski C.E."/>
            <person name="Podsiadlowski L."/>
            <person name="Prost S."/>
            <person name="Krehenwinkel H."/>
            <person name="Mayer C."/>
        </authorList>
    </citation>
    <scope>NUCLEOTIDE SEQUENCE [LARGE SCALE GENOMIC DNA]</scope>
    <source>
        <strain evidence="1">NO-MEL_2022_Ind0_liver</strain>
    </source>
</reference>
<protein>
    <submittedName>
        <fullName evidence="1">Uncharacterized protein</fullName>
    </submittedName>
</protein>
<dbReference type="EMBL" id="JBCEZU010000034">
    <property type="protein sequence ID" value="KAK9537846.1"/>
    <property type="molecule type" value="Genomic_DNA"/>
</dbReference>
<evidence type="ECO:0000313" key="2">
    <source>
        <dbReference type="Proteomes" id="UP001488805"/>
    </source>
</evidence>
<proteinExistence type="predicted"/>
<organism evidence="1 2">
    <name type="scientific">Zoarces viviparus</name>
    <name type="common">Viviparous eelpout</name>
    <name type="synonym">Blennius viviparus</name>
    <dbReference type="NCBI Taxonomy" id="48416"/>
    <lineage>
        <taxon>Eukaryota</taxon>
        <taxon>Metazoa</taxon>
        <taxon>Chordata</taxon>
        <taxon>Craniata</taxon>
        <taxon>Vertebrata</taxon>
        <taxon>Euteleostomi</taxon>
        <taxon>Actinopterygii</taxon>
        <taxon>Neopterygii</taxon>
        <taxon>Teleostei</taxon>
        <taxon>Neoteleostei</taxon>
        <taxon>Acanthomorphata</taxon>
        <taxon>Eupercaria</taxon>
        <taxon>Perciformes</taxon>
        <taxon>Cottioidei</taxon>
        <taxon>Zoarcales</taxon>
        <taxon>Zoarcidae</taxon>
        <taxon>Zoarcinae</taxon>
        <taxon>Zoarces</taxon>
    </lineage>
</organism>
<keyword evidence="2" id="KW-1185">Reference proteome</keyword>
<evidence type="ECO:0000313" key="1">
    <source>
        <dbReference type="EMBL" id="KAK9537846.1"/>
    </source>
</evidence>
<comment type="caution">
    <text evidence="1">The sequence shown here is derived from an EMBL/GenBank/DDBJ whole genome shotgun (WGS) entry which is preliminary data.</text>
</comment>